<evidence type="ECO:0000313" key="4">
    <source>
        <dbReference type="Proteomes" id="UP001568698"/>
    </source>
</evidence>
<dbReference type="Gene3D" id="2.30.310.10">
    <property type="entry name" value="ibrinogen binding protein from staphylococcus aureus domain"/>
    <property type="match status" value="1"/>
</dbReference>
<dbReference type="Pfam" id="PF05670">
    <property type="entry name" value="NFACT-R_1"/>
    <property type="match status" value="1"/>
</dbReference>
<dbReference type="PANTHER" id="PTHR15239">
    <property type="entry name" value="NUCLEAR EXPORT MEDIATOR FACTOR NEMF"/>
    <property type="match status" value="1"/>
</dbReference>
<feature type="coiled-coil region" evidence="1">
    <location>
        <begin position="233"/>
        <end position="277"/>
    </location>
</feature>
<dbReference type="Pfam" id="PF05833">
    <property type="entry name" value="NFACT_N"/>
    <property type="match status" value="1"/>
</dbReference>
<proteinExistence type="predicted"/>
<gene>
    <name evidence="3" type="ORF">AB6M95_16490</name>
</gene>
<feature type="domain" description="NFACT RNA-binding" evidence="2">
    <location>
        <begin position="382"/>
        <end position="484"/>
    </location>
</feature>
<evidence type="ECO:0000256" key="1">
    <source>
        <dbReference type="SAM" id="Coils"/>
    </source>
</evidence>
<name>A0ABV4K5U8_9BACT</name>
<sequence>MEANFFRFLSAELSSTLAGRRIDKIFGPAPGVWVLAIQNTGEPLHLIFRPAKSAGHLFLSPVKPVNPQTAPAMAMWFRKRLRNRKILAAHTDWPNLCLALELTPRTDPDGKTFLILDCRTGMTLADELPLSFAHEPEWPALEDVLEDPEIWREYPHISPPLRKVLAGLPVEDAHALYFQVATASADVFHLGRSGDDWTPPTAWPSGRDDEIFHSALDAARAYGERTLFPLLDMEEDKAQTIQLKRARKKLKRNLASLDQEQARLEALAAEQVKAEALQAELYRFKGMEGLESVDVTHPVHGPMAVSLNPFLSPTENMEHYFKLAAKAQRGFPHVERRRRELLAQLAQAEDGTLELHPASLPQGSPEPEGPAALPKRFRGLAVRLFRTGDGFTVIRGKNKSANHHMLSQAASPFDYWFHVEDGPSSHVILKRDHPGQDVPESSLTQAAILCGLKSYRKDDGKADVMYALVKDVRKVKGFNLGQVAVDRKLGTLRVDLDPSLEEKLG</sequence>
<evidence type="ECO:0000313" key="3">
    <source>
        <dbReference type="EMBL" id="MEZ7198349.1"/>
    </source>
</evidence>
<keyword evidence="4" id="KW-1185">Reference proteome</keyword>
<accession>A0ABV4K5U8</accession>
<protein>
    <submittedName>
        <fullName evidence="3">NFACT RNA binding domain-containing protein</fullName>
    </submittedName>
</protein>
<dbReference type="RefSeq" id="WP_371387841.1">
    <property type="nucleotide sequence ID" value="NZ_JBGLYH010000063.1"/>
</dbReference>
<reference evidence="3 4" key="1">
    <citation type="submission" date="2024-08" db="EMBL/GenBank/DDBJ databases">
        <title>Sulfate-reducing bacteria isolated from formation water of the oil field in Kazakhstan and description of Pseudodesulfovibrio sp.</title>
        <authorList>
            <person name="Bidzhieva S.K."/>
            <person name="Tourova T.P."/>
            <person name="Grouzdev D.S."/>
            <person name="Beletsky A.V."/>
            <person name="Sokolova D.S."/>
            <person name="Samigullina S.R."/>
            <person name="Poltaraus A.B."/>
            <person name="Avtukh A.N."/>
            <person name="Tereshina V.M."/>
            <person name="Zhaparov N.S."/>
            <person name="Mardanov A.V."/>
            <person name="Nazina T.N."/>
        </authorList>
    </citation>
    <scope>NUCLEOTIDE SEQUENCE [LARGE SCALE GENOMIC DNA]</scope>
    <source>
        <strain evidence="3 4">9FUS</strain>
    </source>
</reference>
<keyword evidence="1" id="KW-0175">Coiled coil</keyword>
<dbReference type="InterPro" id="IPR051608">
    <property type="entry name" value="RQC_Subunit_NEMF"/>
</dbReference>
<comment type="caution">
    <text evidence="3">The sequence shown here is derived from an EMBL/GenBank/DDBJ whole genome shotgun (WGS) entry which is preliminary data.</text>
</comment>
<organism evidence="3 4">
    <name type="scientific">Pseudodesulfovibrio karagichevae</name>
    <dbReference type="NCBI Taxonomy" id="3239305"/>
    <lineage>
        <taxon>Bacteria</taxon>
        <taxon>Pseudomonadati</taxon>
        <taxon>Thermodesulfobacteriota</taxon>
        <taxon>Desulfovibrionia</taxon>
        <taxon>Desulfovibrionales</taxon>
        <taxon>Desulfovibrionaceae</taxon>
    </lineage>
</organism>
<dbReference type="InterPro" id="IPR008532">
    <property type="entry name" value="NFACT_RNA-bd"/>
</dbReference>
<evidence type="ECO:0000259" key="2">
    <source>
        <dbReference type="Pfam" id="PF05670"/>
    </source>
</evidence>
<dbReference type="Proteomes" id="UP001568698">
    <property type="component" value="Unassembled WGS sequence"/>
</dbReference>
<dbReference type="PANTHER" id="PTHR15239:SF6">
    <property type="entry name" value="RIBOSOME QUALITY CONTROL COMPLEX SUBUNIT NEMF"/>
    <property type="match status" value="1"/>
</dbReference>
<dbReference type="EMBL" id="JBGLYH010000063">
    <property type="protein sequence ID" value="MEZ7198349.1"/>
    <property type="molecule type" value="Genomic_DNA"/>
</dbReference>